<keyword evidence="3" id="KW-1185">Reference proteome</keyword>
<dbReference type="InterPro" id="IPR003607">
    <property type="entry name" value="HD/PDEase_dom"/>
</dbReference>
<feature type="domain" description="HD/PDEase" evidence="1">
    <location>
        <begin position="22"/>
        <end position="139"/>
    </location>
</feature>
<evidence type="ECO:0000259" key="1">
    <source>
        <dbReference type="SMART" id="SM00471"/>
    </source>
</evidence>
<dbReference type="SMART" id="SM00471">
    <property type="entry name" value="HDc"/>
    <property type="match status" value="1"/>
</dbReference>
<dbReference type="Proteomes" id="UP001597510">
    <property type="component" value="Unassembled WGS sequence"/>
</dbReference>
<dbReference type="SUPFAM" id="SSF109604">
    <property type="entry name" value="HD-domain/PDEase-like"/>
    <property type="match status" value="1"/>
</dbReference>
<comment type="caution">
    <text evidence="2">The sequence shown here is derived from an EMBL/GenBank/DDBJ whole genome shotgun (WGS) entry which is preliminary data.</text>
</comment>
<protein>
    <submittedName>
        <fullName evidence="2">HD domain-containing protein</fullName>
    </submittedName>
</protein>
<organism evidence="2 3">
    <name type="scientific">Emticicia soli</name>
    <dbReference type="NCBI Taxonomy" id="2027878"/>
    <lineage>
        <taxon>Bacteria</taxon>
        <taxon>Pseudomonadati</taxon>
        <taxon>Bacteroidota</taxon>
        <taxon>Cytophagia</taxon>
        <taxon>Cytophagales</taxon>
        <taxon>Leadbetterellaceae</taxon>
        <taxon>Emticicia</taxon>
    </lineage>
</organism>
<name>A0ABW5JBP7_9BACT</name>
<dbReference type="EMBL" id="JBHULC010000027">
    <property type="protein sequence ID" value="MFD2523231.1"/>
    <property type="molecule type" value="Genomic_DNA"/>
</dbReference>
<evidence type="ECO:0000313" key="2">
    <source>
        <dbReference type="EMBL" id="MFD2523231.1"/>
    </source>
</evidence>
<reference evidence="3" key="1">
    <citation type="journal article" date="2019" name="Int. J. Syst. Evol. Microbiol.">
        <title>The Global Catalogue of Microorganisms (GCM) 10K type strain sequencing project: providing services to taxonomists for standard genome sequencing and annotation.</title>
        <authorList>
            <consortium name="The Broad Institute Genomics Platform"/>
            <consortium name="The Broad Institute Genome Sequencing Center for Infectious Disease"/>
            <person name="Wu L."/>
            <person name="Ma J."/>
        </authorList>
    </citation>
    <scope>NUCLEOTIDE SEQUENCE [LARGE SCALE GENOMIC DNA]</scope>
    <source>
        <strain evidence="3">KCTC 52344</strain>
    </source>
</reference>
<dbReference type="InterPro" id="IPR006674">
    <property type="entry name" value="HD_domain"/>
</dbReference>
<accession>A0ABW5JBP7</accession>
<dbReference type="RefSeq" id="WP_340239207.1">
    <property type="nucleotide sequence ID" value="NZ_JBBEWC010000012.1"/>
</dbReference>
<dbReference type="Pfam" id="PF01966">
    <property type="entry name" value="HD"/>
    <property type="match status" value="1"/>
</dbReference>
<gene>
    <name evidence="2" type="ORF">ACFSR2_20195</name>
</gene>
<evidence type="ECO:0000313" key="3">
    <source>
        <dbReference type="Proteomes" id="UP001597510"/>
    </source>
</evidence>
<proteinExistence type="predicted"/>
<dbReference type="Gene3D" id="1.10.3210.10">
    <property type="entry name" value="Hypothetical protein af1432"/>
    <property type="match status" value="1"/>
</dbReference>
<sequence>MNIEAAEAYVFEKLEESLSDTLFYHGVHHTVDVSNAALQIAIAEGIHDKETLLLLQTAALYHDLGFISTYKGHEEEGCRLARVSLPNFDYTDEQIEKICGLIMATRVPQAPANHLEEILADADLDYLGRDDFWPISDSLYQELNKRELVTDTDTWNKLQIEFLQNHQYWTKTAQQWRQPNKLKRIEELKGMIK</sequence>